<sequence>MKQVVKMTIIICVLFIMGVAWVFWLQKSPNLPFSSQNPDENGVKALYLFYQKRGEKVQTWEEKYSDLPKGTGSTLYIAHPTKSLPDESEIQKLNAWMKRGNQVVLISLGHSEWTKAFQFTTQVCSDEEKVKAIATDRSQKWLADMYTLEWPHQECVANLGDSDRIIALNAQDEPLIVKRDVGDGRILYVPEPYFIQNEALDHVDHIAFFLWVVTDWNRTIYFDETIHSFFGELAERDENYASDGNGEDLTSENNAIQTPSWLSFILFLDAQVWFVIIQACILIILWFYAKGKRFSRPRYEKVKLSRDAMEYVEGLAHRYQKSNLRNDIVRTAFNQLNEQLNGLDSEGIREKYGSSDYDTYQKLSSKVNEISKFTKPISQSEMLAILQTIDRLRKEHA</sequence>
<gene>
    <name evidence="3" type="ORF">IC620_03995</name>
</gene>
<keyword evidence="1" id="KW-0812">Transmembrane</keyword>
<dbReference type="EMBL" id="JACXAH010000004">
    <property type="protein sequence ID" value="MBD1371516.1"/>
    <property type="molecule type" value="Genomic_DNA"/>
</dbReference>
<feature type="domain" description="DUF4350" evidence="2">
    <location>
        <begin position="35"/>
        <end position="212"/>
    </location>
</feature>
<proteinExistence type="predicted"/>
<reference evidence="3" key="1">
    <citation type="submission" date="2020-09" db="EMBL/GenBank/DDBJ databases">
        <title>A novel bacterium of genus Hazenella, isolated from South China Sea.</title>
        <authorList>
            <person name="Huang H."/>
            <person name="Mo K."/>
            <person name="Hu Y."/>
        </authorList>
    </citation>
    <scope>NUCLEOTIDE SEQUENCE</scope>
    <source>
        <strain evidence="3">IB182357</strain>
    </source>
</reference>
<dbReference type="Pfam" id="PF14258">
    <property type="entry name" value="DUF4350"/>
    <property type="match status" value="1"/>
</dbReference>
<dbReference type="AlphaFoldDB" id="A0A926N621"/>
<comment type="caution">
    <text evidence="3">The sequence shown here is derived from an EMBL/GenBank/DDBJ whole genome shotgun (WGS) entry which is preliminary data.</text>
</comment>
<evidence type="ECO:0000313" key="4">
    <source>
        <dbReference type="Proteomes" id="UP000661691"/>
    </source>
</evidence>
<keyword evidence="4" id="KW-1185">Reference proteome</keyword>
<accession>A0A926N621</accession>
<organism evidence="3 4">
    <name type="scientific">Polycladospora coralii</name>
    <dbReference type="NCBI Taxonomy" id="2771432"/>
    <lineage>
        <taxon>Bacteria</taxon>
        <taxon>Bacillati</taxon>
        <taxon>Bacillota</taxon>
        <taxon>Bacilli</taxon>
        <taxon>Bacillales</taxon>
        <taxon>Thermoactinomycetaceae</taxon>
        <taxon>Polycladospora</taxon>
    </lineage>
</organism>
<evidence type="ECO:0000313" key="3">
    <source>
        <dbReference type="EMBL" id="MBD1371516.1"/>
    </source>
</evidence>
<keyword evidence="1" id="KW-0472">Membrane</keyword>
<dbReference type="InterPro" id="IPR025646">
    <property type="entry name" value="DUF4350"/>
</dbReference>
<feature type="transmembrane region" description="Helical" evidence="1">
    <location>
        <begin position="7"/>
        <end position="25"/>
    </location>
</feature>
<dbReference type="RefSeq" id="WP_191138166.1">
    <property type="nucleotide sequence ID" value="NZ_JACXAG020000001.1"/>
</dbReference>
<evidence type="ECO:0000259" key="2">
    <source>
        <dbReference type="Pfam" id="PF14258"/>
    </source>
</evidence>
<protein>
    <submittedName>
        <fullName evidence="3">DUF4350 domain-containing protein</fullName>
    </submittedName>
</protein>
<evidence type="ECO:0000256" key="1">
    <source>
        <dbReference type="SAM" id="Phobius"/>
    </source>
</evidence>
<keyword evidence="1" id="KW-1133">Transmembrane helix</keyword>
<dbReference type="Proteomes" id="UP000661691">
    <property type="component" value="Unassembled WGS sequence"/>
</dbReference>
<name>A0A926N621_9BACL</name>
<feature type="transmembrane region" description="Helical" evidence="1">
    <location>
        <begin position="261"/>
        <end position="288"/>
    </location>
</feature>